<name>A0A0F7L5E7_9VIRU</name>
<reference evidence="1" key="1">
    <citation type="journal article" date="2015" name="Front. Microbiol.">
        <title>Combining genomic sequencing methods to explore viral diversity and reveal potential virus-host interactions.</title>
        <authorList>
            <person name="Chow C.E."/>
            <person name="Winget D.M."/>
            <person name="White R.A.III."/>
            <person name="Hallam S.J."/>
            <person name="Suttle C.A."/>
        </authorList>
    </citation>
    <scope>NUCLEOTIDE SEQUENCE</scope>
    <source>
        <strain evidence="1">Anoxic2_2</strain>
    </source>
</reference>
<proteinExistence type="predicted"/>
<evidence type="ECO:0000313" key="1">
    <source>
        <dbReference type="EMBL" id="AKH46758.1"/>
    </source>
</evidence>
<organism evidence="1">
    <name type="scientific">uncultured marine virus</name>
    <dbReference type="NCBI Taxonomy" id="186617"/>
    <lineage>
        <taxon>Viruses</taxon>
        <taxon>environmental samples</taxon>
    </lineage>
</organism>
<protein>
    <submittedName>
        <fullName evidence="1">Uncharacterized protein</fullName>
    </submittedName>
</protein>
<reference evidence="1" key="2">
    <citation type="submission" date="2015-03" db="EMBL/GenBank/DDBJ databases">
        <authorList>
            <person name="Chow C.-E.T."/>
            <person name="Winget D.M."/>
            <person name="White R.A.III."/>
            <person name="Hallam S.J."/>
            <person name="Suttle C.A."/>
        </authorList>
    </citation>
    <scope>NUCLEOTIDE SEQUENCE</scope>
    <source>
        <strain evidence="1">Anoxic2_2</strain>
    </source>
</reference>
<dbReference type="EMBL" id="KR029586">
    <property type="protein sequence ID" value="AKH46758.1"/>
    <property type="molecule type" value="Genomic_DNA"/>
</dbReference>
<sequence length="62" mass="7111">MWKGFLRIGNHNVNSLLLEETNPRTILNYCYVVSTVFHLKSSLDSKTLQQSLHQKVAPGINR</sequence>
<accession>A0A0F7L5E7</accession>